<dbReference type="AlphaFoldDB" id="A0A077ZWM9"/>
<sequence>MFLLPFISPFIQPRLSKHEVKQLKAVYANMMNDDKSQNKLKMNAEKLGILMLLNPQLKPFLRVDDIDPDLAQPQAVQELSQSKENTISENSQRNLVFYNPQDKPLTFELYVKEQNQRGIYGTQIQEKQYQQQTANKIQQSQIQKSNRAITQSHFAAKQRNQSTGFSSQEKHTGLIRSKYIDERQQKDYDQMQNLQNNTNHKQRTLTLDNNNQQEKVRIFRVGKQILYDTRDFIPLIMISQL</sequence>
<name>A0A077ZWM9_STYLE</name>
<accession>A0A077ZWM9</accession>
<gene>
    <name evidence="1" type="primary">Contig324.g355</name>
    <name evidence="1" type="ORF">STYLEM_1858</name>
</gene>
<dbReference type="EMBL" id="CCKQ01001786">
    <property type="protein sequence ID" value="CDW72891.1"/>
    <property type="molecule type" value="Genomic_DNA"/>
</dbReference>
<evidence type="ECO:0000313" key="2">
    <source>
        <dbReference type="Proteomes" id="UP000039865"/>
    </source>
</evidence>
<protein>
    <submittedName>
        <fullName evidence="1">Uncharacterized protein</fullName>
    </submittedName>
</protein>
<dbReference type="InParanoid" id="A0A077ZWM9"/>
<proteinExistence type="predicted"/>
<organism evidence="1 2">
    <name type="scientific">Stylonychia lemnae</name>
    <name type="common">Ciliate</name>
    <dbReference type="NCBI Taxonomy" id="5949"/>
    <lineage>
        <taxon>Eukaryota</taxon>
        <taxon>Sar</taxon>
        <taxon>Alveolata</taxon>
        <taxon>Ciliophora</taxon>
        <taxon>Intramacronucleata</taxon>
        <taxon>Spirotrichea</taxon>
        <taxon>Stichotrichia</taxon>
        <taxon>Sporadotrichida</taxon>
        <taxon>Oxytrichidae</taxon>
        <taxon>Stylonychinae</taxon>
        <taxon>Stylonychia</taxon>
    </lineage>
</organism>
<dbReference type="Proteomes" id="UP000039865">
    <property type="component" value="Unassembled WGS sequence"/>
</dbReference>
<evidence type="ECO:0000313" key="1">
    <source>
        <dbReference type="EMBL" id="CDW72891.1"/>
    </source>
</evidence>
<keyword evidence="2" id="KW-1185">Reference proteome</keyword>
<reference evidence="1 2" key="1">
    <citation type="submission" date="2014-06" db="EMBL/GenBank/DDBJ databases">
        <authorList>
            <person name="Swart Estienne"/>
        </authorList>
    </citation>
    <scope>NUCLEOTIDE SEQUENCE [LARGE SCALE GENOMIC DNA]</scope>
    <source>
        <strain evidence="1 2">130c</strain>
    </source>
</reference>